<keyword evidence="3" id="KW-1185">Reference proteome</keyword>
<dbReference type="GO" id="GO:0005758">
    <property type="term" value="C:mitochondrial intermembrane space"/>
    <property type="evidence" value="ECO:0007669"/>
    <property type="project" value="InterPro"/>
</dbReference>
<feature type="domain" description="PRELI/MSF1" evidence="1">
    <location>
        <begin position="1"/>
        <end position="169"/>
    </location>
</feature>
<accession>A0A0V1CGL8</accession>
<dbReference type="InterPro" id="IPR006797">
    <property type="entry name" value="PRELI/MSF1_dom"/>
</dbReference>
<evidence type="ECO:0000313" key="3">
    <source>
        <dbReference type="Proteomes" id="UP000054653"/>
    </source>
</evidence>
<name>A0A0V1CGL8_TRIBR</name>
<dbReference type="Proteomes" id="UP000054653">
    <property type="component" value="Unassembled WGS sequence"/>
</dbReference>
<organism evidence="2 3">
    <name type="scientific">Trichinella britovi</name>
    <name type="common">Parasitic roundworm</name>
    <dbReference type="NCBI Taxonomy" id="45882"/>
    <lineage>
        <taxon>Eukaryota</taxon>
        <taxon>Metazoa</taxon>
        <taxon>Ecdysozoa</taxon>
        <taxon>Nematoda</taxon>
        <taxon>Enoplea</taxon>
        <taxon>Dorylaimia</taxon>
        <taxon>Trichinellida</taxon>
        <taxon>Trichinellidae</taxon>
        <taxon>Trichinella</taxon>
    </lineage>
</organism>
<dbReference type="EMBL" id="JYDI01000208">
    <property type="protein sequence ID" value="KRY48397.1"/>
    <property type="molecule type" value="Genomic_DNA"/>
</dbReference>
<dbReference type="STRING" id="45882.A0A0V1CGL8"/>
<dbReference type="PANTHER" id="PTHR11158">
    <property type="entry name" value="MSF1/PX19 RELATED"/>
    <property type="match status" value="1"/>
</dbReference>
<dbReference type="Pfam" id="PF04707">
    <property type="entry name" value="PRELI"/>
    <property type="match status" value="1"/>
</dbReference>
<comment type="caution">
    <text evidence="2">The sequence shown here is derived from an EMBL/GenBank/DDBJ whole genome shotgun (WGS) entry which is preliminary data.</text>
</comment>
<reference evidence="2 3" key="1">
    <citation type="submission" date="2015-01" db="EMBL/GenBank/DDBJ databases">
        <title>Evolution of Trichinella species and genotypes.</title>
        <authorList>
            <person name="Korhonen P.K."/>
            <person name="Edoardo P."/>
            <person name="Giuseppe L.R."/>
            <person name="Gasser R.B."/>
        </authorList>
    </citation>
    <scope>NUCLEOTIDE SEQUENCE [LARGE SCALE GENOMIC DNA]</scope>
    <source>
        <strain evidence="2">ISS120</strain>
    </source>
</reference>
<dbReference type="InterPro" id="IPR037365">
    <property type="entry name" value="Slowmo/Ups"/>
</dbReference>
<sequence length="281" mass="32724">MKYYCVKSDFKNTWDEVVSAFWQRYPNPYSSHVLCEDTVFRNVVGNKLITKRIFIKTTRIPKWGERFISCKQVPVLEESVVDRDSQKLITYTRNISYARLMSIEEKCIYQADPMNSQCTILTREAWFKCNLKGFASAIQRLSLERFKHHANNANKGLQFVIAKMLSARQNQFRNLSCNLNSWVGEEAKPESMIYKHLSVYSRILHDIRISIINHCCLLIDGRIASPSQVRFEGQKATARSGEGLAVCHDPEPSEQFQLKISLIYNFEIRTLQILVLHLKYK</sequence>
<proteinExistence type="predicted"/>
<dbReference type="PROSITE" id="PS50904">
    <property type="entry name" value="PRELI_MSF1"/>
    <property type="match status" value="1"/>
</dbReference>
<dbReference type="OrthoDB" id="341300at2759"/>
<evidence type="ECO:0000313" key="2">
    <source>
        <dbReference type="EMBL" id="KRY48397.1"/>
    </source>
</evidence>
<dbReference type="AlphaFoldDB" id="A0A0V1CGL8"/>
<gene>
    <name evidence="2" type="primary">PRELID1</name>
    <name evidence="2" type="ORF">T03_4482</name>
</gene>
<evidence type="ECO:0000259" key="1">
    <source>
        <dbReference type="PROSITE" id="PS50904"/>
    </source>
</evidence>
<protein>
    <submittedName>
        <fullName evidence="2">PRELI domain-containing protein 1, mitochondrial</fullName>
    </submittedName>
</protein>